<dbReference type="EMBL" id="CP092900">
    <property type="protein sequence ID" value="UTC24919.1"/>
    <property type="molecule type" value="Genomic_DNA"/>
</dbReference>
<evidence type="ECO:0000313" key="2">
    <source>
        <dbReference type="EMBL" id="UTC24919.1"/>
    </source>
</evidence>
<dbReference type="Proteomes" id="UP001055955">
    <property type="component" value="Chromosome"/>
</dbReference>
<dbReference type="PANTHER" id="PTHR43689">
    <property type="entry name" value="HYDROLASE"/>
    <property type="match status" value="1"/>
</dbReference>
<keyword evidence="2" id="KW-0378">Hydrolase</keyword>
<dbReference type="InterPro" id="IPR000073">
    <property type="entry name" value="AB_hydrolase_1"/>
</dbReference>
<gene>
    <name evidence="2" type="ORF">MMH89_01990</name>
</gene>
<dbReference type="RefSeq" id="WP_258568708.1">
    <property type="nucleotide sequence ID" value="NZ_CP092900.1"/>
</dbReference>
<keyword evidence="3" id="KW-1185">Reference proteome</keyword>
<dbReference type="SUPFAM" id="SSF53474">
    <property type="entry name" value="alpha/beta-Hydrolases"/>
    <property type="match status" value="1"/>
</dbReference>
<dbReference type="Gene3D" id="3.40.50.1820">
    <property type="entry name" value="alpha/beta hydrolase"/>
    <property type="match status" value="1"/>
</dbReference>
<organism evidence="2 3">
    <name type="scientific">Candidatus Comchoanobacter bicostacola</name>
    <dbReference type="NCBI Taxonomy" id="2919598"/>
    <lineage>
        <taxon>Bacteria</taxon>
        <taxon>Pseudomonadati</taxon>
        <taxon>Pseudomonadota</taxon>
        <taxon>Gammaproteobacteria</taxon>
        <taxon>Candidatus Comchoanobacterales</taxon>
        <taxon>Candidatus Comchoanobacteraceae</taxon>
        <taxon>Candidatus Comchoanobacter</taxon>
    </lineage>
</organism>
<protein>
    <submittedName>
        <fullName evidence="2">Alpha/beta hydrolase</fullName>
    </submittedName>
</protein>
<name>A0ABY5DN84_9GAMM</name>
<dbReference type="Pfam" id="PF12697">
    <property type="entry name" value="Abhydrolase_6"/>
    <property type="match status" value="1"/>
</dbReference>
<dbReference type="PANTHER" id="PTHR43689:SF8">
    <property type="entry name" value="ALPHA_BETA-HYDROLASES SUPERFAMILY PROTEIN"/>
    <property type="match status" value="1"/>
</dbReference>
<sequence>MSEQSIYYTSRGKKVHALHWSFGQEGSIIFIHGAIANAYWWRWVSMGLGQGQLYSVDLSGHGLSEWDAPYFLSHHVENVLDLITSQDLKPPYYLIGHSYGGLVAIAALHQLQQAQAVMVDTPMYLLNEAYQSSKRRYMKPTYATLDEAVSRFRPLPNQPVTNAEYLSWLARHSVKKIQGGYTWQFDPGFHQRVISLEDQQLIHQLCKGQFYWYGEYSPFATEHGLSVASEAGMNLSCIPEAYHAVPVDNPDYVVKLIRKLMSSQRLKEN</sequence>
<feature type="domain" description="AB hydrolase-1" evidence="1">
    <location>
        <begin position="28"/>
        <end position="254"/>
    </location>
</feature>
<evidence type="ECO:0000259" key="1">
    <source>
        <dbReference type="Pfam" id="PF12697"/>
    </source>
</evidence>
<evidence type="ECO:0000313" key="3">
    <source>
        <dbReference type="Proteomes" id="UP001055955"/>
    </source>
</evidence>
<dbReference type="GO" id="GO:0016787">
    <property type="term" value="F:hydrolase activity"/>
    <property type="evidence" value="ECO:0007669"/>
    <property type="project" value="UniProtKB-KW"/>
</dbReference>
<accession>A0ABY5DN84</accession>
<dbReference type="InterPro" id="IPR029058">
    <property type="entry name" value="AB_hydrolase_fold"/>
</dbReference>
<reference evidence="2 3" key="1">
    <citation type="journal article" date="2022" name="Nat. Microbiol.">
        <title>The microbiome of a bacterivorous marine choanoflagellate contains a resource-demanding obligate bacterial associate.</title>
        <authorList>
            <person name="Needham D.M."/>
            <person name="Poirier C."/>
            <person name="Bachy C."/>
            <person name="George E.E."/>
            <person name="Wilken S."/>
            <person name="Yung C.C.M."/>
            <person name="Limardo A.J."/>
            <person name="Morando M."/>
            <person name="Sudek L."/>
            <person name="Malmstrom R.R."/>
            <person name="Keeling P.J."/>
            <person name="Santoro A.E."/>
            <person name="Worden A.Z."/>
        </authorList>
    </citation>
    <scope>NUCLEOTIDE SEQUENCE [LARGE SCALE GENOMIC DNA]</scope>
    <source>
        <strain evidence="2 3">Comchoano-1</strain>
    </source>
</reference>
<proteinExistence type="predicted"/>